<name>A0A316IBD4_9PSEU</name>
<organism evidence="1 2">
    <name type="scientific">Lentzea atacamensis</name>
    <dbReference type="NCBI Taxonomy" id="531938"/>
    <lineage>
        <taxon>Bacteria</taxon>
        <taxon>Bacillati</taxon>
        <taxon>Actinomycetota</taxon>
        <taxon>Actinomycetes</taxon>
        <taxon>Pseudonocardiales</taxon>
        <taxon>Pseudonocardiaceae</taxon>
        <taxon>Lentzea</taxon>
    </lineage>
</organism>
<gene>
    <name evidence="1" type="ORF">C8D88_108217</name>
</gene>
<evidence type="ECO:0000313" key="2">
    <source>
        <dbReference type="Proteomes" id="UP000246005"/>
    </source>
</evidence>
<sequence>MTMSSPRRFEAASHYNAAYPQCPLPSDPSRLRGYHAAMQGVEDDLGGEPGSMTVEFLPGGAPAPSEPDRLGTVVATRWGQGPVLVLAEHVSLRTAWQSIVRRWPVRLSEVRAALDMTTS</sequence>
<proteinExistence type="predicted"/>
<accession>A0A316IBD4</accession>
<reference evidence="1 2" key="1">
    <citation type="submission" date="2018-05" db="EMBL/GenBank/DDBJ databases">
        <title>Genomic Encyclopedia of Type Strains, Phase IV (KMG-IV): sequencing the most valuable type-strain genomes for metagenomic binning, comparative biology and taxonomic classification.</title>
        <authorList>
            <person name="Goeker M."/>
        </authorList>
    </citation>
    <scope>NUCLEOTIDE SEQUENCE [LARGE SCALE GENOMIC DNA]</scope>
    <source>
        <strain evidence="1 2">DSM 45480</strain>
    </source>
</reference>
<evidence type="ECO:0000313" key="1">
    <source>
        <dbReference type="EMBL" id="PWK84602.1"/>
    </source>
</evidence>
<protein>
    <submittedName>
        <fullName evidence="1">Uncharacterized protein</fullName>
    </submittedName>
</protein>
<dbReference type="EMBL" id="QGHB01000008">
    <property type="protein sequence ID" value="PWK84602.1"/>
    <property type="molecule type" value="Genomic_DNA"/>
</dbReference>
<dbReference type="Proteomes" id="UP000246005">
    <property type="component" value="Unassembled WGS sequence"/>
</dbReference>
<dbReference type="RefSeq" id="WP_109638995.1">
    <property type="nucleotide sequence ID" value="NZ_QGHB01000008.1"/>
</dbReference>
<dbReference type="AlphaFoldDB" id="A0A316IBD4"/>
<comment type="caution">
    <text evidence="1">The sequence shown here is derived from an EMBL/GenBank/DDBJ whole genome shotgun (WGS) entry which is preliminary data.</text>
</comment>